<accession>A0A163XMK2</accession>
<sequence>MLGILTSFVRQCAISLGGSLLLAATAFAVARPPHKSPPFQPAAIERRPATAAVFIGASSLALNSCSASDKMVADINLRPMADGDQDVFAELVSRGPDVIDMAQAVLCYGHEEKLRRLARQIMATRHADAGAMPYAIPGSSVPVATARFGPTGWTK</sequence>
<gene>
    <name evidence="2" type="ORF">A4A58_15115</name>
</gene>
<keyword evidence="1" id="KW-0732">Signal</keyword>
<comment type="caution">
    <text evidence="2">The sequence shown here is derived from an EMBL/GenBank/DDBJ whole genome shotgun (WGS) entry which is preliminary data.</text>
</comment>
<keyword evidence="3" id="KW-1185">Reference proteome</keyword>
<organism evidence="2 3">
    <name type="scientific">Tardiphaga robiniae</name>
    <dbReference type="NCBI Taxonomy" id="943830"/>
    <lineage>
        <taxon>Bacteria</taxon>
        <taxon>Pseudomonadati</taxon>
        <taxon>Pseudomonadota</taxon>
        <taxon>Alphaproteobacteria</taxon>
        <taxon>Hyphomicrobiales</taxon>
        <taxon>Nitrobacteraceae</taxon>
        <taxon>Tardiphaga</taxon>
    </lineage>
</organism>
<feature type="signal peptide" evidence="1">
    <location>
        <begin position="1"/>
        <end position="30"/>
    </location>
</feature>
<reference evidence="2 3" key="1">
    <citation type="submission" date="2016-03" db="EMBL/GenBank/DDBJ databases">
        <title>Microsymbionts genomes from the relict species Vavilovia formosa (Stev.) Fed.</title>
        <authorList>
            <person name="Kopat V."/>
            <person name="Chirak E."/>
            <person name="Kimeklis A."/>
            <person name="Andronov E."/>
        </authorList>
    </citation>
    <scope>NUCLEOTIDE SEQUENCE [LARGE SCALE GENOMIC DNA]</scope>
    <source>
        <strain evidence="2 3">Vaf07</strain>
    </source>
</reference>
<proteinExistence type="predicted"/>
<dbReference type="Proteomes" id="UP000076574">
    <property type="component" value="Unassembled WGS sequence"/>
</dbReference>
<evidence type="ECO:0000256" key="1">
    <source>
        <dbReference type="SAM" id="SignalP"/>
    </source>
</evidence>
<feature type="chain" id="PRO_5007847528" evidence="1">
    <location>
        <begin position="31"/>
        <end position="155"/>
    </location>
</feature>
<dbReference type="AlphaFoldDB" id="A0A163XMK2"/>
<dbReference type="EMBL" id="LVYV01000053">
    <property type="protein sequence ID" value="KZD21113.1"/>
    <property type="molecule type" value="Genomic_DNA"/>
</dbReference>
<protein>
    <submittedName>
        <fullName evidence="2">Uncharacterized protein</fullName>
    </submittedName>
</protein>
<name>A0A163XMK2_9BRAD</name>
<dbReference type="STRING" id="943830.A4A58_15115"/>
<evidence type="ECO:0000313" key="2">
    <source>
        <dbReference type="EMBL" id="KZD21113.1"/>
    </source>
</evidence>
<evidence type="ECO:0000313" key="3">
    <source>
        <dbReference type="Proteomes" id="UP000076574"/>
    </source>
</evidence>